<protein>
    <submittedName>
        <fullName evidence="1">Uncharacterized protein</fullName>
    </submittedName>
</protein>
<reference evidence="1" key="1">
    <citation type="submission" date="2022-10" db="EMBL/GenBank/DDBJ databases">
        <title>Culturing micro-colonial fungi from biological soil crusts in the Mojave desert and describing Neophaeococcomyces mojavensis, and introducing the new genera and species Taxawa tesnikishii.</title>
        <authorList>
            <person name="Kurbessoian T."/>
            <person name="Stajich J.E."/>
        </authorList>
    </citation>
    <scope>NUCLEOTIDE SEQUENCE</scope>
    <source>
        <strain evidence="1">JES_115</strain>
    </source>
</reference>
<name>A0ACC2ZA30_9PEZI</name>
<sequence length="406" mass="42066">MDIFESGSTPGSKVSDCQRDGPSTHAIVMATLAVHSVFFLTAGPRVKKSAAEYIMQDNLFFTRYCVPCIGCSGRRRDPGKANGKANSKAASGTRSDQEETFSPKLASPLTKALVILIAIAPLALSQDAPQTLTNLDAYVDLRSCAKGCFYWSGINHDKVGDELSCGKPALNSCYCRSDLQSVASAFLSKCVSSACSGNRNDMTSAVDLYGGYCTNAGFLAGVPAATPAQTSTDSPAMATRTVVVTSYSTPTATSAAASGSVDGSILPANAVTSSPASPLTGFATSASSSTSSASSGTQTPSPSSGDAETADKGDGFGTTDIVAVVVAVLGMLVTVAIGIWQVKVKDSWSRRMIGKVASNVHGTAHAQGFGTRPDHAIPMQDRPQYPPAGKGNWNTNVIAREPGRWY</sequence>
<gene>
    <name evidence="1" type="ORF">H2199_004006</name>
</gene>
<accession>A0ACC2ZA30</accession>
<evidence type="ECO:0000313" key="1">
    <source>
        <dbReference type="EMBL" id="KAJ9644138.1"/>
    </source>
</evidence>
<comment type="caution">
    <text evidence="1">The sequence shown here is derived from an EMBL/GenBank/DDBJ whole genome shotgun (WGS) entry which is preliminary data.</text>
</comment>
<keyword evidence="2" id="KW-1185">Reference proteome</keyword>
<dbReference type="Proteomes" id="UP001172680">
    <property type="component" value="Unassembled WGS sequence"/>
</dbReference>
<proteinExistence type="predicted"/>
<evidence type="ECO:0000313" key="2">
    <source>
        <dbReference type="Proteomes" id="UP001172680"/>
    </source>
</evidence>
<dbReference type="EMBL" id="JAPDRP010000010">
    <property type="protein sequence ID" value="KAJ9644138.1"/>
    <property type="molecule type" value="Genomic_DNA"/>
</dbReference>
<organism evidence="1 2">
    <name type="scientific">Coniosporium tulheliwenetii</name>
    <dbReference type="NCBI Taxonomy" id="3383036"/>
    <lineage>
        <taxon>Eukaryota</taxon>
        <taxon>Fungi</taxon>
        <taxon>Dikarya</taxon>
        <taxon>Ascomycota</taxon>
        <taxon>Pezizomycotina</taxon>
        <taxon>Dothideomycetes</taxon>
        <taxon>Dothideomycetes incertae sedis</taxon>
        <taxon>Coniosporium</taxon>
    </lineage>
</organism>